<protein>
    <recommendedName>
        <fullName evidence="4">Peptidase M48 domain-containing protein</fullName>
    </recommendedName>
</protein>
<keyword evidence="1" id="KW-1133">Transmembrane helix</keyword>
<evidence type="ECO:0000313" key="3">
    <source>
        <dbReference type="Proteomes" id="UP000198297"/>
    </source>
</evidence>
<evidence type="ECO:0000256" key="1">
    <source>
        <dbReference type="SAM" id="Phobius"/>
    </source>
</evidence>
<feature type="transmembrane region" description="Helical" evidence="1">
    <location>
        <begin position="123"/>
        <end position="146"/>
    </location>
</feature>
<dbReference type="RefSeq" id="WP_139835053.1">
    <property type="nucleotide sequence ID" value="NZ_FZNK01000009.1"/>
</dbReference>
<evidence type="ECO:0008006" key="4">
    <source>
        <dbReference type="Google" id="ProtNLM"/>
    </source>
</evidence>
<dbReference type="Proteomes" id="UP000198297">
    <property type="component" value="Unassembled WGS sequence"/>
</dbReference>
<dbReference type="AlphaFoldDB" id="A0A238Y7Q5"/>
<organism evidence="2 3">
    <name type="scientific">Halorubrum ezzemoulense</name>
    <name type="common">Halorubrum chaoviator</name>
    <dbReference type="NCBI Taxonomy" id="337243"/>
    <lineage>
        <taxon>Archaea</taxon>
        <taxon>Methanobacteriati</taxon>
        <taxon>Methanobacteriota</taxon>
        <taxon>Stenosarchaea group</taxon>
        <taxon>Halobacteria</taxon>
        <taxon>Halobacteriales</taxon>
        <taxon>Haloferacaceae</taxon>
        <taxon>Halorubrum</taxon>
    </lineage>
</organism>
<keyword evidence="1" id="KW-0812">Transmembrane</keyword>
<gene>
    <name evidence="2" type="ORF">SAMN06266787_10936</name>
</gene>
<feature type="transmembrane region" description="Helical" evidence="1">
    <location>
        <begin position="87"/>
        <end position="111"/>
    </location>
</feature>
<reference evidence="2 3" key="1">
    <citation type="submission" date="2017-06" db="EMBL/GenBank/DDBJ databases">
        <authorList>
            <person name="Kim H.J."/>
            <person name="Triplett B.A."/>
        </authorList>
    </citation>
    <scope>NUCLEOTIDE SEQUENCE [LARGE SCALE GENOMIC DNA]</scope>
    <source>
        <strain evidence="2 3">DSM 19316</strain>
    </source>
</reference>
<name>A0A238Y7Q5_HALEZ</name>
<sequence>MDLLHYGAVLMAHFHGGVVERENITVEDTSAPVYYVYDESWSTAGQGVAFSHIIINRAQVEDRPDFIHDFIFLHEAGHKQWSWPLQWFFTVGQFSYLSLMIASLIALPSLVFRAISIDSGSNVINLLTVPVSLGIILIIPLLITWFDEGYAEIHAISQIGLSTYLEIQNIRQSKSYPLFSRIRSVVMYPPTSLILAIFRYRSDES</sequence>
<evidence type="ECO:0000313" key="2">
    <source>
        <dbReference type="EMBL" id="SNR66811.1"/>
    </source>
</evidence>
<keyword evidence="1" id="KW-0472">Membrane</keyword>
<proteinExistence type="predicted"/>
<accession>A0A238Y7Q5</accession>
<dbReference type="EMBL" id="FZNK01000009">
    <property type="protein sequence ID" value="SNR66811.1"/>
    <property type="molecule type" value="Genomic_DNA"/>
</dbReference>